<reference evidence="2" key="1">
    <citation type="journal article" date="2019" name="Int. J. Syst. Evol. Microbiol.">
        <title>The Global Catalogue of Microorganisms (GCM) 10K type strain sequencing project: providing services to taxonomists for standard genome sequencing and annotation.</title>
        <authorList>
            <consortium name="The Broad Institute Genomics Platform"/>
            <consortium name="The Broad Institute Genome Sequencing Center for Infectious Disease"/>
            <person name="Wu L."/>
            <person name="Ma J."/>
        </authorList>
    </citation>
    <scope>NUCLEOTIDE SEQUENCE [LARGE SCALE GENOMIC DNA]</scope>
    <source>
        <strain evidence="2">CCUG 59129</strain>
    </source>
</reference>
<gene>
    <name evidence="1" type="ORF">ACFQ2I_04630</name>
</gene>
<dbReference type="Pfam" id="PF10970">
    <property type="entry name" value="GerPE"/>
    <property type="match status" value="1"/>
</dbReference>
<evidence type="ECO:0000313" key="1">
    <source>
        <dbReference type="EMBL" id="MFD0958668.1"/>
    </source>
</evidence>
<name>A0ABW3HMB4_9BACL</name>
<dbReference type="InterPro" id="IPR024496">
    <property type="entry name" value="Spore_germ_GerPE"/>
</dbReference>
<dbReference type="RefSeq" id="WP_377562483.1">
    <property type="nucleotide sequence ID" value="NZ_JBHTJZ010000005.1"/>
</dbReference>
<dbReference type="EMBL" id="JBHTJZ010000005">
    <property type="protein sequence ID" value="MFD0958668.1"/>
    <property type="molecule type" value="Genomic_DNA"/>
</dbReference>
<keyword evidence="2" id="KW-1185">Reference proteome</keyword>
<comment type="caution">
    <text evidence="1">The sequence shown here is derived from an EMBL/GenBank/DDBJ whole genome shotgun (WGS) entry which is preliminary data.</text>
</comment>
<protein>
    <submittedName>
        <fullName evidence="1">Spore germination protein GerPE</fullName>
    </submittedName>
</protein>
<dbReference type="Proteomes" id="UP001596989">
    <property type="component" value="Unassembled WGS sequence"/>
</dbReference>
<evidence type="ECO:0000313" key="2">
    <source>
        <dbReference type="Proteomes" id="UP001596989"/>
    </source>
</evidence>
<accession>A0ABW3HMB4</accession>
<proteinExistence type="predicted"/>
<sequence>MSEYGPCPQYAVRTAKIGAVCIISAATASVVQFGDRGDTYANLRALAVQRAENHITAGEAYFESYDIFRRPLPYLIDQLHDTGQLIQTERFNHCPDITVGFIRVTAMGSSSSFLVGNARSNNATSIIKHIRQFPSQSAVGKSLPGQ</sequence>
<organism evidence="1 2">
    <name type="scientific">Paenibacillus chungangensis</name>
    <dbReference type="NCBI Taxonomy" id="696535"/>
    <lineage>
        <taxon>Bacteria</taxon>
        <taxon>Bacillati</taxon>
        <taxon>Bacillota</taxon>
        <taxon>Bacilli</taxon>
        <taxon>Bacillales</taxon>
        <taxon>Paenibacillaceae</taxon>
        <taxon>Paenibacillus</taxon>
    </lineage>
</organism>